<dbReference type="EMBL" id="QEWP01000006">
    <property type="protein sequence ID" value="PWD99556.1"/>
    <property type="molecule type" value="Genomic_DNA"/>
</dbReference>
<accession>A0A2U2B942</accession>
<evidence type="ECO:0000313" key="2">
    <source>
        <dbReference type="Proteomes" id="UP000244956"/>
    </source>
</evidence>
<comment type="caution">
    <text evidence="1">The sequence shown here is derived from an EMBL/GenBank/DDBJ whole genome shotgun (WGS) entry which is preliminary data.</text>
</comment>
<keyword evidence="2" id="KW-1185">Reference proteome</keyword>
<gene>
    <name evidence="1" type="ORF">DDZ16_08860</name>
</gene>
<evidence type="ECO:0000313" key="1">
    <source>
        <dbReference type="EMBL" id="PWD99556.1"/>
    </source>
</evidence>
<organism evidence="1 2">
    <name type="scientific">Marinilabilia rubra</name>
    <dbReference type="NCBI Taxonomy" id="2162893"/>
    <lineage>
        <taxon>Bacteria</taxon>
        <taxon>Pseudomonadati</taxon>
        <taxon>Bacteroidota</taxon>
        <taxon>Bacteroidia</taxon>
        <taxon>Marinilabiliales</taxon>
        <taxon>Marinilabiliaceae</taxon>
        <taxon>Marinilabilia</taxon>
    </lineage>
</organism>
<sequence length="67" mass="7541">MGHGAESMAQRAWSQEQRAWIGPPVPLSDKGFSWNPFFLSLKACLSEGRRIPNEPGNKFNAYESVFN</sequence>
<protein>
    <submittedName>
        <fullName evidence="1">Uncharacterized protein</fullName>
    </submittedName>
</protein>
<proteinExistence type="predicted"/>
<dbReference type="Proteomes" id="UP000244956">
    <property type="component" value="Unassembled WGS sequence"/>
</dbReference>
<dbReference type="AlphaFoldDB" id="A0A2U2B942"/>
<name>A0A2U2B942_9BACT</name>
<reference evidence="1 2" key="1">
    <citation type="submission" date="2018-05" db="EMBL/GenBank/DDBJ databases">
        <title>Marinilabilia rubrum sp. nov., isolated from saltern sediment.</title>
        <authorList>
            <person name="Zhang R."/>
        </authorList>
    </citation>
    <scope>NUCLEOTIDE SEQUENCE [LARGE SCALE GENOMIC DNA]</scope>
    <source>
        <strain evidence="1 2">WTE16</strain>
    </source>
</reference>